<dbReference type="GO" id="GO:0005975">
    <property type="term" value="P:carbohydrate metabolic process"/>
    <property type="evidence" value="ECO:0007669"/>
    <property type="project" value="InterPro"/>
</dbReference>
<dbReference type="InterPro" id="IPR013780">
    <property type="entry name" value="Glyco_hydro_b"/>
</dbReference>
<dbReference type="Gene3D" id="2.60.40.1180">
    <property type="entry name" value="Golgi alpha-mannosidase II"/>
    <property type="match status" value="1"/>
</dbReference>
<dbReference type="InterPro" id="IPR006047">
    <property type="entry name" value="GH13_cat_dom"/>
</dbReference>
<dbReference type="InterPro" id="IPR017853">
    <property type="entry name" value="GH"/>
</dbReference>
<sequence length="712" mass="81665">MNLISAVLTTFTTILVKFQQCGKSFNPSVMNGKKSIPYTINALNPNEIEVHLSEEINIKEKTILFLDESMIEVNYNRLFKQKEFNDRYYYPGKLGFSYSPSKTEFKVWSPVATNISVLLYINGDPVDNKYPLHKISMIESKGLWSAEFEDDLRHYFYTYEVTVYDKTTEVIDPYAISSGINGYRAAIIDINDTNPDKWDKDISPSTIKNFTDAIIYEINIRDMSIHPQSGIKHKGQFLGLCEDNTCSNLNNSTGLAHIKSLGVTHVQIMPMYDISYKSIDEENPRAKYNWGYDPQNYNIPEGSYSTNPYNPIIRIKEMKTMIQSFHTHGLCVNMDVVYNHIYKIEESSFHGIFPGYYFRYKDDGTPWNGSACSNDTASEHLMMRKFIKDSVLYWAQEYHLDGFRFDLMGLHDITTINELRAELNNLDRPIMMYGEGWNLDTGLDSSEKAQIANAFKTPIVGYFNDIIRDALKGAVFLEEDFGFVSGKNGLEETIKHCVVGGVKIDGFNNPHFSSLEQSINYVSCHDNHTLWDKLLVSAKNATESEILDMHKLALAIIITAQGIPFIHSGCEFCRTKNGIENTFSSPDYINWMDWERKLNFASVVDYVRELIRLRKYHLAFRFSDANKLNNHISFINSPKNTVAFILKDNANGDKWKDILIIYNANRYDVNMYLPEGQWNLIGNKHTVELKSLANNISGNFNVNSIGIAILYR</sequence>
<comment type="similarity">
    <text evidence="1">Belongs to the glycosyl hydrolase 13 family.</text>
</comment>
<protein>
    <submittedName>
        <fullName evidence="3">Pullulanase</fullName>
    </submittedName>
</protein>
<dbReference type="NCBIfam" id="TIGR02104">
    <property type="entry name" value="pulA_typeI"/>
    <property type="match status" value="1"/>
</dbReference>
<accession>A0A173N089</accession>
<reference evidence="3" key="1">
    <citation type="submission" date="2009-04" db="EMBL/GenBank/DDBJ databases">
        <title>Clostridium cellulovorans cellulosomal and noncellulosomal genes.</title>
        <authorList>
            <person name="Tamaru Y."/>
        </authorList>
    </citation>
    <scope>NUCLEOTIDE SEQUENCE</scope>
</reference>
<dbReference type="InterPro" id="IPR013783">
    <property type="entry name" value="Ig-like_fold"/>
</dbReference>
<dbReference type="AlphaFoldDB" id="A0A173N089"/>
<dbReference type="InterPro" id="IPR004193">
    <property type="entry name" value="Glyco_hydro_13_N"/>
</dbReference>
<dbReference type="CDD" id="cd02860">
    <property type="entry name" value="E_set_Pullulanase"/>
    <property type="match status" value="1"/>
</dbReference>
<evidence type="ECO:0000256" key="1">
    <source>
        <dbReference type="ARBA" id="ARBA00008061"/>
    </source>
</evidence>
<dbReference type="SMART" id="SM00642">
    <property type="entry name" value="Aamy"/>
    <property type="match status" value="1"/>
</dbReference>
<dbReference type="CDD" id="cd11341">
    <property type="entry name" value="AmyAc_Pullulanase_LD-like"/>
    <property type="match status" value="1"/>
</dbReference>
<evidence type="ECO:0000259" key="2">
    <source>
        <dbReference type="SMART" id="SM00642"/>
    </source>
</evidence>
<dbReference type="Pfam" id="PF21653">
    <property type="entry name" value="pulA_all-beta"/>
    <property type="match status" value="1"/>
</dbReference>
<dbReference type="GO" id="GO:0004553">
    <property type="term" value="F:hydrolase activity, hydrolyzing O-glycosyl compounds"/>
    <property type="evidence" value="ECO:0007669"/>
    <property type="project" value="InterPro"/>
</dbReference>
<gene>
    <name evidence="3" type="primary">Pul13B</name>
</gene>
<organism evidence="3">
    <name type="scientific">Clostridium cellulovorans</name>
    <dbReference type="NCBI Taxonomy" id="1493"/>
    <lineage>
        <taxon>Bacteria</taxon>
        <taxon>Bacillati</taxon>
        <taxon>Bacillota</taxon>
        <taxon>Clostridia</taxon>
        <taxon>Eubacteriales</taxon>
        <taxon>Clostridiaceae</taxon>
        <taxon>Clostridium</taxon>
    </lineage>
</organism>
<name>A0A173N089_CLOCL</name>
<dbReference type="InterPro" id="IPR049117">
    <property type="entry name" value="pulA_all-beta"/>
</dbReference>
<dbReference type="Gene3D" id="2.60.40.10">
    <property type="entry name" value="Immunoglobulins"/>
    <property type="match status" value="1"/>
</dbReference>
<dbReference type="SUPFAM" id="SSF81296">
    <property type="entry name" value="E set domains"/>
    <property type="match status" value="1"/>
</dbReference>
<dbReference type="SUPFAM" id="SSF51445">
    <property type="entry name" value="(Trans)glycosidases"/>
    <property type="match status" value="1"/>
</dbReference>
<dbReference type="OMA" id="CHDDMCL"/>
<dbReference type="Gene3D" id="3.20.20.80">
    <property type="entry name" value="Glycosidases"/>
    <property type="match status" value="1"/>
</dbReference>
<dbReference type="PANTHER" id="PTHR43002">
    <property type="entry name" value="GLYCOGEN DEBRANCHING ENZYME"/>
    <property type="match status" value="1"/>
</dbReference>
<feature type="domain" description="Glycosyl hydrolase family 13 catalytic" evidence="2">
    <location>
        <begin position="250"/>
        <end position="608"/>
    </location>
</feature>
<dbReference type="Pfam" id="PF02922">
    <property type="entry name" value="CBM_48"/>
    <property type="match status" value="1"/>
</dbReference>
<proteinExistence type="inferred from homology"/>
<dbReference type="InterPro" id="IPR011840">
    <property type="entry name" value="PulA_typeI"/>
</dbReference>
<dbReference type="InterPro" id="IPR014756">
    <property type="entry name" value="Ig_E-set"/>
</dbReference>
<evidence type="ECO:0000313" key="3">
    <source>
        <dbReference type="EMBL" id="BAV13093.1"/>
    </source>
</evidence>
<dbReference type="SMR" id="A0A173N089"/>
<dbReference type="EMBL" id="AB499194">
    <property type="protein sequence ID" value="BAV13093.1"/>
    <property type="molecule type" value="Genomic_DNA"/>
</dbReference>